<evidence type="ECO:0000256" key="4">
    <source>
        <dbReference type="ARBA" id="ARBA00023004"/>
    </source>
</evidence>
<reference evidence="6" key="1">
    <citation type="journal article" date="2014" name="Front. Microbiol.">
        <title>High frequency of phylogenetically diverse reductive dehalogenase-homologous genes in deep subseafloor sedimentary metagenomes.</title>
        <authorList>
            <person name="Kawai M."/>
            <person name="Futagami T."/>
            <person name="Toyoda A."/>
            <person name="Takaki Y."/>
            <person name="Nishi S."/>
            <person name="Hori S."/>
            <person name="Arai W."/>
            <person name="Tsubouchi T."/>
            <person name="Morono Y."/>
            <person name="Uchiyama I."/>
            <person name="Ito T."/>
            <person name="Fujiyama A."/>
            <person name="Inagaki F."/>
            <person name="Takami H."/>
        </authorList>
    </citation>
    <scope>NUCLEOTIDE SEQUENCE</scope>
    <source>
        <strain evidence="6">Expedition CK06-06</strain>
    </source>
</reference>
<comment type="cofactor">
    <cofactor evidence="1">
        <name>[4Fe-4S] cluster</name>
        <dbReference type="ChEBI" id="CHEBI:49883"/>
    </cofactor>
</comment>
<dbReference type="GO" id="GO:0051536">
    <property type="term" value="F:iron-sulfur cluster binding"/>
    <property type="evidence" value="ECO:0007669"/>
    <property type="project" value="UniProtKB-KW"/>
</dbReference>
<evidence type="ECO:0000256" key="1">
    <source>
        <dbReference type="ARBA" id="ARBA00001966"/>
    </source>
</evidence>
<dbReference type="Gene3D" id="3.30.750.200">
    <property type="match status" value="1"/>
</dbReference>
<evidence type="ECO:0000256" key="5">
    <source>
        <dbReference type="ARBA" id="ARBA00023014"/>
    </source>
</evidence>
<evidence type="ECO:0000256" key="3">
    <source>
        <dbReference type="ARBA" id="ARBA00022723"/>
    </source>
</evidence>
<dbReference type="InterPro" id="IPR058240">
    <property type="entry name" value="rSAM_sf"/>
</dbReference>
<accession>X0RJT7</accession>
<sequence length="142" mass="16789">IESLDHNLLKKHKRNPPNIKHQEKIINFCKKIGIKIIAFYIIGLPTDTKKSIQKTISYSKKLNTSFANFNICTPIPGTIFYEKLKNKIVETNLNNYDNFHSVFKHDTLTKNEILKLQEKAITGYYFRIKYILRYIIDKIKVR</sequence>
<protein>
    <recommendedName>
        <fullName evidence="7">Radical SAM core domain-containing protein</fullName>
    </recommendedName>
</protein>
<keyword evidence="3" id="KW-0479">Metal-binding</keyword>
<evidence type="ECO:0008006" key="7">
    <source>
        <dbReference type="Google" id="ProtNLM"/>
    </source>
</evidence>
<keyword evidence="2" id="KW-0949">S-adenosyl-L-methionine</keyword>
<gene>
    <name evidence="6" type="ORF">S01H1_17094</name>
</gene>
<organism evidence="6">
    <name type="scientific">marine sediment metagenome</name>
    <dbReference type="NCBI Taxonomy" id="412755"/>
    <lineage>
        <taxon>unclassified sequences</taxon>
        <taxon>metagenomes</taxon>
        <taxon>ecological metagenomes</taxon>
    </lineage>
</organism>
<name>X0RJT7_9ZZZZ</name>
<dbReference type="PANTHER" id="PTHR43409:SF7">
    <property type="entry name" value="BLL1977 PROTEIN"/>
    <property type="match status" value="1"/>
</dbReference>
<keyword evidence="4" id="KW-0408">Iron</keyword>
<comment type="caution">
    <text evidence="6">The sequence shown here is derived from an EMBL/GenBank/DDBJ whole genome shotgun (WGS) entry which is preliminary data.</text>
</comment>
<keyword evidence="5" id="KW-0411">Iron-sulfur</keyword>
<dbReference type="GO" id="GO:0005829">
    <property type="term" value="C:cytosol"/>
    <property type="evidence" value="ECO:0007669"/>
    <property type="project" value="TreeGrafter"/>
</dbReference>
<dbReference type="PANTHER" id="PTHR43409">
    <property type="entry name" value="ANAEROBIC MAGNESIUM-PROTOPORPHYRIN IX MONOMETHYL ESTER CYCLASE-RELATED"/>
    <property type="match status" value="1"/>
</dbReference>
<proteinExistence type="predicted"/>
<dbReference type="EMBL" id="BARS01009035">
    <property type="protein sequence ID" value="GAF69094.1"/>
    <property type="molecule type" value="Genomic_DNA"/>
</dbReference>
<dbReference type="GO" id="GO:0046872">
    <property type="term" value="F:metal ion binding"/>
    <property type="evidence" value="ECO:0007669"/>
    <property type="project" value="UniProtKB-KW"/>
</dbReference>
<feature type="non-terminal residue" evidence="6">
    <location>
        <position position="1"/>
    </location>
</feature>
<dbReference type="SUPFAM" id="SSF102114">
    <property type="entry name" value="Radical SAM enzymes"/>
    <property type="match status" value="1"/>
</dbReference>
<dbReference type="InterPro" id="IPR051198">
    <property type="entry name" value="BchE-like"/>
</dbReference>
<evidence type="ECO:0000313" key="6">
    <source>
        <dbReference type="EMBL" id="GAF69094.1"/>
    </source>
</evidence>
<dbReference type="AlphaFoldDB" id="X0RJT7"/>
<evidence type="ECO:0000256" key="2">
    <source>
        <dbReference type="ARBA" id="ARBA00022691"/>
    </source>
</evidence>